<comment type="caution">
    <text evidence="1">The sequence shown here is derived from an EMBL/GenBank/DDBJ whole genome shotgun (WGS) entry which is preliminary data.</text>
</comment>
<accession>A0A108EE13</accession>
<protein>
    <submittedName>
        <fullName evidence="1">Uncharacterized protein</fullName>
    </submittedName>
</protein>
<gene>
    <name evidence="1" type="ORF">WT83_21650</name>
</gene>
<dbReference type="Proteomes" id="UP000068016">
    <property type="component" value="Unassembled WGS sequence"/>
</dbReference>
<name>A0A108EE13_9BURK</name>
<dbReference type="EMBL" id="LPLZ01000064">
    <property type="protein sequence ID" value="KWN09522.1"/>
    <property type="molecule type" value="Genomic_DNA"/>
</dbReference>
<evidence type="ECO:0000313" key="2">
    <source>
        <dbReference type="Proteomes" id="UP000068016"/>
    </source>
</evidence>
<reference evidence="1 2" key="1">
    <citation type="submission" date="2015-11" db="EMBL/GenBank/DDBJ databases">
        <title>Expanding the genomic diversity of Burkholderia species for the development of highly accurate diagnostics.</title>
        <authorList>
            <person name="Sahl J."/>
            <person name="Keim P."/>
            <person name="Wagner D."/>
        </authorList>
    </citation>
    <scope>NUCLEOTIDE SEQUENCE [LARGE SCALE GENOMIC DNA]</scope>
    <source>
        <strain evidence="1 2">MSMB793WGS</strain>
    </source>
</reference>
<sequence length="71" mass="7811">MRGVVRACAVGVGKRNRFATRSRCDQRRLHARLVRCGIGMRVIAERIAANAHRVRSDLGASRVALCGQARP</sequence>
<organism evidence="1 2">
    <name type="scientific">Burkholderia territorii</name>
    <dbReference type="NCBI Taxonomy" id="1503055"/>
    <lineage>
        <taxon>Bacteria</taxon>
        <taxon>Pseudomonadati</taxon>
        <taxon>Pseudomonadota</taxon>
        <taxon>Betaproteobacteria</taxon>
        <taxon>Burkholderiales</taxon>
        <taxon>Burkholderiaceae</taxon>
        <taxon>Burkholderia</taxon>
        <taxon>Burkholderia cepacia complex</taxon>
    </lineage>
</organism>
<proteinExistence type="predicted"/>
<dbReference type="AlphaFoldDB" id="A0A108EE13"/>
<evidence type="ECO:0000313" key="1">
    <source>
        <dbReference type="EMBL" id="KWN09522.1"/>
    </source>
</evidence>